<dbReference type="OrthoDB" id="9780160at2"/>
<accession>A0A1X6Z3T8</accession>
<dbReference type="Proteomes" id="UP000193061">
    <property type="component" value="Unassembled WGS sequence"/>
</dbReference>
<feature type="transmembrane region" description="Helical" evidence="10">
    <location>
        <begin position="161"/>
        <end position="183"/>
    </location>
</feature>
<evidence type="ECO:0000256" key="4">
    <source>
        <dbReference type="ARBA" id="ARBA00022475"/>
    </source>
</evidence>
<feature type="transmembrane region" description="Helical" evidence="10">
    <location>
        <begin position="421"/>
        <end position="442"/>
    </location>
</feature>
<feature type="transmembrane region" description="Helical" evidence="10">
    <location>
        <begin position="353"/>
        <end position="372"/>
    </location>
</feature>
<feature type="transmembrane region" description="Helical" evidence="10">
    <location>
        <begin position="93"/>
        <end position="112"/>
    </location>
</feature>
<proteinExistence type="predicted"/>
<dbReference type="CDD" id="cd13131">
    <property type="entry name" value="MATE_NorM_like"/>
    <property type="match status" value="1"/>
</dbReference>
<organism evidence="11 12">
    <name type="scientific">Roseovarius albus</name>
    <dbReference type="NCBI Taxonomy" id="1247867"/>
    <lineage>
        <taxon>Bacteria</taxon>
        <taxon>Pseudomonadati</taxon>
        <taxon>Pseudomonadota</taxon>
        <taxon>Alphaproteobacteria</taxon>
        <taxon>Rhodobacterales</taxon>
        <taxon>Roseobacteraceae</taxon>
        <taxon>Roseovarius</taxon>
    </lineage>
</organism>
<feature type="transmembrane region" description="Helical" evidence="10">
    <location>
        <begin position="56"/>
        <end position="81"/>
    </location>
</feature>
<keyword evidence="5 10" id="KW-0812">Transmembrane</keyword>
<keyword evidence="6 10" id="KW-1133">Transmembrane helix</keyword>
<dbReference type="PANTHER" id="PTHR43298">
    <property type="entry name" value="MULTIDRUG RESISTANCE PROTEIN NORM-RELATED"/>
    <property type="match status" value="1"/>
</dbReference>
<feature type="transmembrane region" description="Helical" evidence="10">
    <location>
        <begin position="238"/>
        <end position="259"/>
    </location>
</feature>
<evidence type="ECO:0000256" key="10">
    <source>
        <dbReference type="SAM" id="Phobius"/>
    </source>
</evidence>
<feature type="transmembrane region" description="Helical" evidence="10">
    <location>
        <begin position="271"/>
        <end position="297"/>
    </location>
</feature>
<dbReference type="GO" id="GO:0006811">
    <property type="term" value="P:monoatomic ion transport"/>
    <property type="evidence" value="ECO:0007669"/>
    <property type="project" value="UniProtKB-KW"/>
</dbReference>
<keyword evidence="7" id="KW-0406">Ion transport</keyword>
<evidence type="ECO:0000256" key="9">
    <source>
        <dbReference type="ARBA" id="ARBA00031636"/>
    </source>
</evidence>
<dbReference type="GO" id="GO:0042910">
    <property type="term" value="F:xenobiotic transmembrane transporter activity"/>
    <property type="evidence" value="ECO:0007669"/>
    <property type="project" value="InterPro"/>
</dbReference>
<sequence>MSKATSYRHHTRALALLALPLVGSHLAQLAITLTDAAMLGWYSVEALAGEILGGTLFYVVFIVGSGFAFAIMPLVAAAAEIDDQTQVRRITRMGAWASILFGLAVIPPMVWSESLFLALGQDARIAALAQDYLAILAWAVMPSLLVMVLKSYLAALERTQVILWVTVAALVLNIFVNYVLVFGNFGFPEMGIRGAALASLIVNVASFVVLAIYIARVLPEHSLFQRLWRPDWEALGQVSRLGWPIGLTNLAEVSLFAASTTMMGWLGKIPLAAHGIALQAASVAFMIHLGLSNAATVRISQAYSRADRISMRTIAKSAMAITALVAVTASTLFIVFPEAILGVFMHPNEPDRAAVITVGVVLLAAAALFQMIDGLQVLALGFLRGIQDTKVPMVIAVFSYWIIGVSASYYLGFVIGMEGLGVWLGLAIGLAVAAVLLLARYWQITTSSEQDT</sequence>
<name>A0A1X6Z3T8_9RHOB</name>
<keyword evidence="8 10" id="KW-0472">Membrane</keyword>
<dbReference type="RefSeq" id="WP_085805421.1">
    <property type="nucleotide sequence ID" value="NZ_FWFX01000005.1"/>
</dbReference>
<dbReference type="InterPro" id="IPR050222">
    <property type="entry name" value="MATE_MdtK"/>
</dbReference>
<dbReference type="PIRSF" id="PIRSF006603">
    <property type="entry name" value="DinF"/>
    <property type="match status" value="1"/>
</dbReference>
<feature type="transmembrane region" description="Helical" evidence="10">
    <location>
        <begin position="195"/>
        <end position="218"/>
    </location>
</feature>
<dbReference type="PANTHER" id="PTHR43298:SF2">
    <property type="entry name" value="FMN_FAD EXPORTER YEEO-RELATED"/>
    <property type="match status" value="1"/>
</dbReference>
<dbReference type="GO" id="GO:0015297">
    <property type="term" value="F:antiporter activity"/>
    <property type="evidence" value="ECO:0007669"/>
    <property type="project" value="UniProtKB-KW"/>
</dbReference>
<feature type="transmembrane region" description="Helical" evidence="10">
    <location>
        <begin position="318"/>
        <end position="341"/>
    </location>
</feature>
<dbReference type="GO" id="GO:0005886">
    <property type="term" value="C:plasma membrane"/>
    <property type="evidence" value="ECO:0007669"/>
    <property type="project" value="UniProtKB-SubCell"/>
</dbReference>
<evidence type="ECO:0000256" key="3">
    <source>
        <dbReference type="ARBA" id="ARBA00022449"/>
    </source>
</evidence>
<comment type="subcellular location">
    <subcellularLocation>
        <location evidence="1">Cell inner membrane</location>
        <topology evidence="1">Multi-pass membrane protein</topology>
    </subcellularLocation>
</comment>
<gene>
    <name evidence="11" type="primary">mdtK</name>
    <name evidence="11" type="ORF">ROA7450_01890</name>
</gene>
<keyword evidence="12" id="KW-1185">Reference proteome</keyword>
<evidence type="ECO:0000313" key="11">
    <source>
        <dbReference type="EMBL" id="SLN39677.1"/>
    </source>
</evidence>
<dbReference type="AlphaFoldDB" id="A0A1X6Z3T8"/>
<evidence type="ECO:0000256" key="1">
    <source>
        <dbReference type="ARBA" id="ARBA00004429"/>
    </source>
</evidence>
<feature type="transmembrane region" description="Helical" evidence="10">
    <location>
        <begin position="132"/>
        <end position="149"/>
    </location>
</feature>
<evidence type="ECO:0000256" key="6">
    <source>
        <dbReference type="ARBA" id="ARBA00022989"/>
    </source>
</evidence>
<dbReference type="EMBL" id="FWFX01000005">
    <property type="protein sequence ID" value="SLN39677.1"/>
    <property type="molecule type" value="Genomic_DNA"/>
</dbReference>
<dbReference type="InterPro" id="IPR002528">
    <property type="entry name" value="MATE_fam"/>
</dbReference>
<dbReference type="InterPro" id="IPR048279">
    <property type="entry name" value="MdtK-like"/>
</dbReference>
<evidence type="ECO:0000313" key="12">
    <source>
        <dbReference type="Proteomes" id="UP000193061"/>
    </source>
</evidence>
<keyword evidence="3" id="KW-0050">Antiport</keyword>
<evidence type="ECO:0000256" key="8">
    <source>
        <dbReference type="ARBA" id="ARBA00023136"/>
    </source>
</evidence>
<keyword evidence="4" id="KW-1003">Cell membrane</keyword>
<evidence type="ECO:0000256" key="2">
    <source>
        <dbReference type="ARBA" id="ARBA00022448"/>
    </source>
</evidence>
<dbReference type="NCBIfam" id="TIGR00797">
    <property type="entry name" value="matE"/>
    <property type="match status" value="1"/>
</dbReference>
<protein>
    <recommendedName>
        <fullName evidence="9">Multidrug-efflux transporter</fullName>
    </recommendedName>
</protein>
<evidence type="ECO:0000256" key="5">
    <source>
        <dbReference type="ARBA" id="ARBA00022692"/>
    </source>
</evidence>
<dbReference type="Pfam" id="PF01554">
    <property type="entry name" value="MatE"/>
    <property type="match status" value="2"/>
</dbReference>
<evidence type="ECO:0000256" key="7">
    <source>
        <dbReference type="ARBA" id="ARBA00023065"/>
    </source>
</evidence>
<feature type="transmembrane region" description="Helical" evidence="10">
    <location>
        <begin position="393"/>
        <end position="415"/>
    </location>
</feature>
<keyword evidence="2" id="KW-0813">Transport</keyword>
<reference evidence="11 12" key="1">
    <citation type="submission" date="2017-03" db="EMBL/GenBank/DDBJ databases">
        <authorList>
            <person name="Afonso C.L."/>
            <person name="Miller P.J."/>
            <person name="Scott M.A."/>
            <person name="Spackman E."/>
            <person name="Goraichik I."/>
            <person name="Dimitrov K.M."/>
            <person name="Suarez D.L."/>
            <person name="Swayne D.E."/>
        </authorList>
    </citation>
    <scope>NUCLEOTIDE SEQUENCE [LARGE SCALE GENOMIC DNA]</scope>
    <source>
        <strain evidence="11 12">CECT 7450</strain>
    </source>
</reference>